<accession>A0A914V969</accession>
<keyword evidence="1" id="KW-1185">Reference proteome</keyword>
<sequence length="124" mass="14043">MERSESQLDRNHCRPAFTVSANEDVYEKYEQAMSVLADLDMTMLVRQKRQVAENIDESYVGHSSASENGAKEAAYEVATRVCAKQCEKKLADAISSVRHTYGIDTPFSIFHQSFDVGTLEWICR</sequence>
<dbReference type="WBParaSite" id="PSAMB.scaffold1664size28922.g14234.t1">
    <property type="protein sequence ID" value="PSAMB.scaffold1664size28922.g14234.t1"/>
    <property type="gene ID" value="PSAMB.scaffold1664size28922.g14234"/>
</dbReference>
<organism evidence="1 2">
    <name type="scientific">Plectus sambesii</name>
    <dbReference type="NCBI Taxonomy" id="2011161"/>
    <lineage>
        <taxon>Eukaryota</taxon>
        <taxon>Metazoa</taxon>
        <taxon>Ecdysozoa</taxon>
        <taxon>Nematoda</taxon>
        <taxon>Chromadorea</taxon>
        <taxon>Plectida</taxon>
        <taxon>Plectina</taxon>
        <taxon>Plectoidea</taxon>
        <taxon>Plectidae</taxon>
        <taxon>Plectus</taxon>
    </lineage>
</organism>
<evidence type="ECO:0000313" key="1">
    <source>
        <dbReference type="Proteomes" id="UP000887566"/>
    </source>
</evidence>
<protein>
    <submittedName>
        <fullName evidence="2">Uncharacterized protein</fullName>
    </submittedName>
</protein>
<dbReference type="Proteomes" id="UP000887566">
    <property type="component" value="Unplaced"/>
</dbReference>
<reference evidence="2" key="1">
    <citation type="submission" date="2022-11" db="UniProtKB">
        <authorList>
            <consortium name="WormBaseParasite"/>
        </authorList>
    </citation>
    <scope>IDENTIFICATION</scope>
</reference>
<dbReference type="AlphaFoldDB" id="A0A914V969"/>
<proteinExistence type="predicted"/>
<name>A0A914V969_9BILA</name>
<evidence type="ECO:0000313" key="2">
    <source>
        <dbReference type="WBParaSite" id="PSAMB.scaffold1664size28922.g14234.t1"/>
    </source>
</evidence>